<keyword evidence="4" id="KW-1185">Reference proteome</keyword>
<evidence type="ECO:0000256" key="1">
    <source>
        <dbReference type="SAM" id="MobiDB-lite"/>
    </source>
</evidence>
<feature type="transmembrane region" description="Helical" evidence="2">
    <location>
        <begin position="91"/>
        <end position="109"/>
    </location>
</feature>
<keyword evidence="2" id="KW-0472">Membrane</keyword>
<dbReference type="AlphaFoldDB" id="A0A838A8R4"/>
<dbReference type="InterPro" id="IPR047928">
    <property type="entry name" value="Perm_prefix_1"/>
</dbReference>
<feature type="transmembrane region" description="Helical" evidence="2">
    <location>
        <begin position="220"/>
        <end position="241"/>
    </location>
</feature>
<evidence type="ECO:0000313" key="4">
    <source>
        <dbReference type="Proteomes" id="UP000582974"/>
    </source>
</evidence>
<keyword evidence="2" id="KW-1133">Transmembrane helix</keyword>
<feature type="transmembrane region" description="Helical" evidence="2">
    <location>
        <begin position="160"/>
        <end position="179"/>
    </location>
</feature>
<reference evidence="3 4" key="1">
    <citation type="submission" date="2020-07" db="EMBL/GenBank/DDBJ databases">
        <title>Genome of Haloechinothrix sp.</title>
        <authorList>
            <person name="Tang S.-K."/>
            <person name="Yang L."/>
            <person name="Zhu W.-Y."/>
        </authorList>
    </citation>
    <scope>NUCLEOTIDE SEQUENCE [LARGE SCALE GENOMIC DNA]</scope>
    <source>
        <strain evidence="3 4">YIM 98757</strain>
    </source>
</reference>
<evidence type="ECO:0000256" key="2">
    <source>
        <dbReference type="SAM" id="Phobius"/>
    </source>
</evidence>
<feature type="transmembrane region" description="Helical" evidence="2">
    <location>
        <begin position="115"/>
        <end position="135"/>
    </location>
</feature>
<accession>A0A838A8R4</accession>
<evidence type="ECO:0000313" key="3">
    <source>
        <dbReference type="EMBL" id="MBA0125855.1"/>
    </source>
</evidence>
<dbReference type="Proteomes" id="UP000582974">
    <property type="component" value="Unassembled WGS sequence"/>
</dbReference>
<feature type="region of interest" description="Disordered" evidence="1">
    <location>
        <begin position="317"/>
        <end position="337"/>
    </location>
</feature>
<sequence length="360" mass="38418">MDTPRVPVRRPRVRTLENYLAILDHEIGGLAGRRAELIADVRAHLEDMVAESQARGTDRAPAEREAIERFGDPVVAGHRLRSTATLVYEEAVRSACFGLLVLCAIWVLPGTPLPGWLPAVVALVAYPVGLGLRVWERRRHVHGEHVPPIVTRLNGSTAGYAVRVLAALGAVAVLAAPAADHYAGLGPAVAAGLALVAAGWVLTLATRLPRVTAPVSRRHAAGAMLGVAVLPMGLYVTLLAADAWPSYDPAGDGRVISCDSDGEAVTATVRITNHDDEPHGYLYSPEVVHRDRTIAHLTDTSGFVPVEPGQTVTMQYSGVPRHPATGERQPLPGSPEPVPEHFTCRAGQAELERDLHGFLP</sequence>
<proteinExistence type="predicted"/>
<comment type="caution">
    <text evidence="3">The sequence shown here is derived from an EMBL/GenBank/DDBJ whole genome shotgun (WGS) entry which is preliminary data.</text>
</comment>
<dbReference type="RefSeq" id="WP_180892687.1">
    <property type="nucleotide sequence ID" value="NZ_JACCKD010000003.1"/>
</dbReference>
<keyword evidence="2" id="KW-0812">Transmembrane</keyword>
<protein>
    <submittedName>
        <fullName evidence="3">Uncharacterized protein</fullName>
    </submittedName>
</protein>
<dbReference type="NCBIfam" id="NF038403">
    <property type="entry name" value="perm_prefix_1"/>
    <property type="match status" value="1"/>
</dbReference>
<name>A0A838A8R4_9PSEU</name>
<gene>
    <name evidence="3" type="ORF">H0B56_09905</name>
</gene>
<organism evidence="3 4">
    <name type="scientific">Haloechinothrix aidingensis</name>
    <dbReference type="NCBI Taxonomy" id="2752311"/>
    <lineage>
        <taxon>Bacteria</taxon>
        <taxon>Bacillati</taxon>
        <taxon>Actinomycetota</taxon>
        <taxon>Actinomycetes</taxon>
        <taxon>Pseudonocardiales</taxon>
        <taxon>Pseudonocardiaceae</taxon>
        <taxon>Haloechinothrix</taxon>
    </lineage>
</organism>
<dbReference type="EMBL" id="JACCKD010000003">
    <property type="protein sequence ID" value="MBA0125855.1"/>
    <property type="molecule type" value="Genomic_DNA"/>
</dbReference>
<dbReference type="Pfam" id="PF22564">
    <property type="entry name" value="HAAS"/>
    <property type="match status" value="1"/>
</dbReference>
<feature type="transmembrane region" description="Helical" evidence="2">
    <location>
        <begin position="185"/>
        <end position="208"/>
    </location>
</feature>